<dbReference type="PANTHER" id="PTHR43851:SF3">
    <property type="entry name" value="COENZYME Q8"/>
    <property type="match status" value="1"/>
</dbReference>
<evidence type="ECO:0000256" key="1">
    <source>
        <dbReference type="ARBA" id="ARBA00009670"/>
    </source>
</evidence>
<evidence type="ECO:0000313" key="8">
    <source>
        <dbReference type="Proteomes" id="UP000321362"/>
    </source>
</evidence>
<dbReference type="PANTHER" id="PTHR43851">
    <property type="match status" value="1"/>
</dbReference>
<name>A0A5B8VY32_9SPHI</name>
<gene>
    <name evidence="7" type="ORF">FSB76_07785</name>
</gene>
<dbReference type="CDD" id="cd13970">
    <property type="entry name" value="ABC1_ADCK3"/>
    <property type="match status" value="1"/>
</dbReference>
<evidence type="ECO:0000256" key="5">
    <source>
        <dbReference type="SAM" id="MobiDB-lite"/>
    </source>
</evidence>
<dbReference type="InterPro" id="IPR000719">
    <property type="entry name" value="Prot_kinase_dom"/>
</dbReference>
<organism evidence="7 8">
    <name type="scientific">Mucilaginibacter ginsenosidivorax</name>
    <dbReference type="NCBI Taxonomy" id="862126"/>
    <lineage>
        <taxon>Bacteria</taxon>
        <taxon>Pseudomonadati</taxon>
        <taxon>Bacteroidota</taxon>
        <taxon>Sphingobacteriia</taxon>
        <taxon>Sphingobacteriales</taxon>
        <taxon>Sphingobacteriaceae</taxon>
        <taxon>Mucilaginibacter</taxon>
    </lineage>
</organism>
<comment type="similarity">
    <text evidence="1">Belongs to the protein kinase superfamily. ADCK protein kinase family.</text>
</comment>
<keyword evidence="8" id="KW-1185">Reference proteome</keyword>
<dbReference type="GO" id="GO:0004672">
    <property type="term" value="F:protein kinase activity"/>
    <property type="evidence" value="ECO:0007669"/>
    <property type="project" value="InterPro"/>
</dbReference>
<keyword evidence="7" id="KW-0418">Kinase</keyword>
<evidence type="ECO:0000256" key="4">
    <source>
        <dbReference type="ARBA" id="ARBA00022840"/>
    </source>
</evidence>
<protein>
    <submittedName>
        <fullName evidence="7">AarF/ABC1/UbiB kinase family protein</fullName>
    </submittedName>
</protein>
<dbReference type="PROSITE" id="PS50011">
    <property type="entry name" value="PROTEIN_KINASE_DOM"/>
    <property type="match status" value="1"/>
</dbReference>
<dbReference type="Gene3D" id="1.10.510.10">
    <property type="entry name" value="Transferase(Phosphotransferase) domain 1"/>
    <property type="match status" value="1"/>
</dbReference>
<dbReference type="AlphaFoldDB" id="A0A5B8VY32"/>
<keyword evidence="3" id="KW-0547">Nucleotide-binding</keyword>
<accession>A0A5B8VY32</accession>
<evidence type="ECO:0000256" key="3">
    <source>
        <dbReference type="ARBA" id="ARBA00022741"/>
    </source>
</evidence>
<dbReference type="EMBL" id="CP042437">
    <property type="protein sequence ID" value="QEC75852.1"/>
    <property type="molecule type" value="Genomic_DNA"/>
</dbReference>
<dbReference type="GO" id="GO:0005524">
    <property type="term" value="F:ATP binding"/>
    <property type="evidence" value="ECO:0007669"/>
    <property type="project" value="UniProtKB-KW"/>
</dbReference>
<keyword evidence="2" id="KW-0808">Transferase</keyword>
<dbReference type="RefSeq" id="WP_147053039.1">
    <property type="nucleotide sequence ID" value="NZ_CP042437.1"/>
</dbReference>
<dbReference type="InterPro" id="IPR004147">
    <property type="entry name" value="ABC1_dom"/>
</dbReference>
<dbReference type="Pfam" id="PF03109">
    <property type="entry name" value="ABC1"/>
    <property type="match status" value="1"/>
</dbReference>
<keyword evidence="4" id="KW-0067">ATP-binding</keyword>
<proteinExistence type="inferred from homology"/>
<feature type="compositionally biased region" description="Polar residues" evidence="5">
    <location>
        <begin position="17"/>
        <end position="28"/>
    </location>
</feature>
<dbReference type="Proteomes" id="UP000321362">
    <property type="component" value="Chromosome"/>
</dbReference>
<dbReference type="InterPro" id="IPR034646">
    <property type="entry name" value="ADCK3_dom"/>
</dbReference>
<dbReference type="SUPFAM" id="SSF56112">
    <property type="entry name" value="Protein kinase-like (PK-like)"/>
    <property type="match status" value="1"/>
</dbReference>
<reference evidence="7 8" key="1">
    <citation type="journal article" date="2013" name="J. Microbiol.">
        <title>Mucilaginibacter ginsenosidivorax sp. nov., with ginsenoside converting activity isolated from sediment.</title>
        <authorList>
            <person name="Kim J.K."/>
            <person name="Choi T.E."/>
            <person name="Liu Q.M."/>
            <person name="Park H.Y."/>
            <person name="Yi T.H."/>
            <person name="Yoon M.H."/>
            <person name="Kim S.C."/>
            <person name="Im W.T."/>
        </authorList>
    </citation>
    <scope>NUCLEOTIDE SEQUENCE [LARGE SCALE GENOMIC DNA]</scope>
    <source>
        <strain evidence="7 8">KHI28</strain>
    </source>
</reference>
<dbReference type="InterPro" id="IPR011009">
    <property type="entry name" value="Kinase-like_dom_sf"/>
</dbReference>
<evidence type="ECO:0000313" key="7">
    <source>
        <dbReference type="EMBL" id="QEC75852.1"/>
    </source>
</evidence>
<evidence type="ECO:0000259" key="6">
    <source>
        <dbReference type="PROSITE" id="PS50011"/>
    </source>
</evidence>
<feature type="region of interest" description="Disordered" evidence="5">
    <location>
        <begin position="1"/>
        <end position="31"/>
    </location>
</feature>
<evidence type="ECO:0000256" key="2">
    <source>
        <dbReference type="ARBA" id="ARBA00022679"/>
    </source>
</evidence>
<dbReference type="KEGG" id="mgk:FSB76_07785"/>
<dbReference type="InterPro" id="IPR051409">
    <property type="entry name" value="Atypical_kinase_ADCK"/>
</dbReference>
<feature type="domain" description="Protein kinase" evidence="6">
    <location>
        <begin position="140"/>
        <end position="455"/>
    </location>
</feature>
<dbReference type="OrthoDB" id="9795390at2"/>
<sequence length="455" mass="52343">MTDSETDFPSAGGEYSQGASPEQNSIPTTKVERSAKFVKTGFKIGGNYIKHYSKKLFNPDMDKSELNEDNAADIYQSLSELKGSALKVAQMLSMDKNLLPQAYVDKFTQSQYNAPPLSGPLIVQTFRKYFGKNPDQIYDKFNIRSNNAASIGQVHQAELNGKKLAVKIQYPGVGESISSDLKLIKPFAFRMLGMSEKELNVYMSEVEERLLEETDYELEVRRSIEFSTACANLDNVVFPAYYPELSSKRIITMDWLEGKHLKEFLATNPSQELRNQIGQALWDFYNFQQHEMRAVHADPHPGNFLITPEGKLGCIDFGCIKEMPEDFYYPFFSLTSTNLLDNKEETIKAFRLLDMTRKDDTLAQVEFFYGQFKEMISLFAMPYIDDHFDFSQSEFFDKLFAFGERLSKMPEFKQARGVKHFIYVNRTNFGLYNILHELKAEVKTDTFKPHVVLEY</sequence>